<evidence type="ECO:0000313" key="7">
    <source>
        <dbReference type="Proteomes" id="UP000063699"/>
    </source>
</evidence>
<gene>
    <name evidence="6" type="ORF">AOZ06_33230</name>
</gene>
<dbReference type="InterPro" id="IPR036661">
    <property type="entry name" value="Luciferase-like_sf"/>
</dbReference>
<evidence type="ECO:0000256" key="2">
    <source>
        <dbReference type="ARBA" id="ARBA00022643"/>
    </source>
</evidence>
<dbReference type="PANTHER" id="PTHR42847">
    <property type="entry name" value="ALKANESULFONATE MONOOXYGENASE"/>
    <property type="match status" value="1"/>
</dbReference>
<dbReference type="OrthoDB" id="4288123at2"/>
<evidence type="ECO:0000256" key="3">
    <source>
        <dbReference type="ARBA" id="ARBA00023002"/>
    </source>
</evidence>
<sequence>MTRAFRFGVNMITNGDRSAAIAKVRRAEELGYDVILVPDHLGMPAPFPWLSLAAEHTSRVRLGTFVLNAGFWNPVLLARDVFTLNTFAQGRLELGLGAGYVREEFEEAGLAWPRPGERVTHLTDVVHRMRAEAAKLGQSLRIVVGGNGDRVLRLAAGHADTVAFAGLRTTPPGSAQPMEFITWDELGERVEFVRKAADGRDYESNLLVQNVSDATDSAPDVPAMLGGTHEEIAAKVRTLRDRYGITYLTVLEPNLESFAPVIKLLREQ</sequence>
<dbReference type="Pfam" id="PF00296">
    <property type="entry name" value="Bac_luciferase"/>
    <property type="match status" value="1"/>
</dbReference>
<dbReference type="InterPro" id="IPR019923">
    <property type="entry name" value="Lucif-like_OxRdtase_MSMEG_2516"/>
</dbReference>
<evidence type="ECO:0000259" key="5">
    <source>
        <dbReference type="Pfam" id="PF00296"/>
    </source>
</evidence>
<reference evidence="6 7" key="1">
    <citation type="submission" date="2015-07" db="EMBL/GenBank/DDBJ databases">
        <title>Genome sequencing of Kibdelosporangium phytohabitans.</title>
        <authorList>
            <person name="Qin S."/>
            <person name="Xing K."/>
        </authorList>
    </citation>
    <scope>NUCLEOTIDE SEQUENCE [LARGE SCALE GENOMIC DNA]</scope>
    <source>
        <strain evidence="6 7">KLBMP1111</strain>
    </source>
</reference>
<dbReference type="EMBL" id="CP012752">
    <property type="protein sequence ID" value="ALG11099.1"/>
    <property type="molecule type" value="Genomic_DNA"/>
</dbReference>
<dbReference type="GO" id="GO:0008726">
    <property type="term" value="F:alkanesulfonate monooxygenase activity"/>
    <property type="evidence" value="ECO:0007669"/>
    <property type="project" value="TreeGrafter"/>
</dbReference>
<keyword evidence="3" id="KW-0560">Oxidoreductase</keyword>
<evidence type="ECO:0000256" key="4">
    <source>
        <dbReference type="ARBA" id="ARBA00023033"/>
    </source>
</evidence>
<dbReference type="AlphaFoldDB" id="A0A0N9I9C8"/>
<keyword evidence="7" id="KW-1185">Reference proteome</keyword>
<dbReference type="Gene3D" id="3.20.20.30">
    <property type="entry name" value="Luciferase-like domain"/>
    <property type="match status" value="1"/>
</dbReference>
<protein>
    <recommendedName>
        <fullName evidence="5">Luciferase-like domain-containing protein</fullName>
    </recommendedName>
</protein>
<dbReference type="GO" id="GO:0046306">
    <property type="term" value="P:alkanesulfonate catabolic process"/>
    <property type="evidence" value="ECO:0007669"/>
    <property type="project" value="TreeGrafter"/>
</dbReference>
<dbReference type="Proteomes" id="UP000063699">
    <property type="component" value="Chromosome"/>
</dbReference>
<name>A0A0N9I9C8_9PSEU</name>
<dbReference type="KEGG" id="kphy:AOZ06_33230"/>
<organism evidence="6 7">
    <name type="scientific">Kibdelosporangium phytohabitans</name>
    <dbReference type="NCBI Taxonomy" id="860235"/>
    <lineage>
        <taxon>Bacteria</taxon>
        <taxon>Bacillati</taxon>
        <taxon>Actinomycetota</taxon>
        <taxon>Actinomycetes</taxon>
        <taxon>Pseudonocardiales</taxon>
        <taxon>Pseudonocardiaceae</taxon>
        <taxon>Kibdelosporangium</taxon>
    </lineage>
</organism>
<dbReference type="InterPro" id="IPR011251">
    <property type="entry name" value="Luciferase-like_dom"/>
</dbReference>
<evidence type="ECO:0000313" key="6">
    <source>
        <dbReference type="EMBL" id="ALG11099.1"/>
    </source>
</evidence>
<keyword evidence="4" id="KW-0503">Monooxygenase</keyword>
<dbReference type="STRING" id="860235.AOZ06_33230"/>
<dbReference type="SUPFAM" id="SSF51679">
    <property type="entry name" value="Bacterial luciferase-like"/>
    <property type="match status" value="1"/>
</dbReference>
<evidence type="ECO:0000256" key="1">
    <source>
        <dbReference type="ARBA" id="ARBA00022630"/>
    </source>
</evidence>
<accession>A0A0N9I9C8</accession>
<proteinExistence type="predicted"/>
<dbReference type="PANTHER" id="PTHR42847:SF4">
    <property type="entry name" value="ALKANESULFONATE MONOOXYGENASE-RELATED"/>
    <property type="match status" value="1"/>
</dbReference>
<keyword evidence="2" id="KW-0288">FMN</keyword>
<keyword evidence="1" id="KW-0285">Flavoprotein</keyword>
<dbReference type="InterPro" id="IPR050172">
    <property type="entry name" value="SsuD_RutA_monooxygenase"/>
</dbReference>
<feature type="domain" description="Luciferase-like" evidence="5">
    <location>
        <begin position="13"/>
        <end position="168"/>
    </location>
</feature>
<dbReference type="NCBIfam" id="TIGR03621">
    <property type="entry name" value="F420_MSMEG_2516"/>
    <property type="match status" value="1"/>
</dbReference>
<dbReference type="RefSeq" id="WP_054293000.1">
    <property type="nucleotide sequence ID" value="NZ_CP012752.1"/>
</dbReference>